<dbReference type="EMBL" id="JX028536">
    <property type="protein sequence ID" value="AFO54493.1"/>
    <property type="molecule type" value="Genomic_DNA"/>
</dbReference>
<evidence type="ECO:0000313" key="16">
    <source>
        <dbReference type="Proteomes" id="UP000052104"/>
    </source>
</evidence>
<evidence type="ECO:0000259" key="14">
    <source>
        <dbReference type="Pfam" id="PF01693"/>
    </source>
</evidence>
<evidence type="ECO:0000256" key="7">
    <source>
        <dbReference type="ARBA" id="ARBA00022723"/>
    </source>
</evidence>
<dbReference type="Pfam" id="PF01693">
    <property type="entry name" value="Cauli_VI"/>
    <property type="match status" value="1"/>
</dbReference>
<protein>
    <recommendedName>
        <fullName evidence="5">Transactivator/viroplasmin protein</fullName>
        <ecNumber evidence="4">3.1.26.4</ecNumber>
    </recommendedName>
    <alternativeName>
        <fullName evidence="13">Inclusion body matrix protein</fullName>
    </alternativeName>
</protein>
<keyword evidence="11" id="KW-0810">Translation regulation</keyword>
<comment type="cofactor">
    <cofactor evidence="1">
        <name>Mg(2+)</name>
        <dbReference type="ChEBI" id="CHEBI:18420"/>
    </cofactor>
</comment>
<dbReference type="KEGG" id="vg:15152062"/>
<feature type="domain" description="Ribonuclease H1 N-terminal" evidence="14">
    <location>
        <begin position="130"/>
        <end position="172"/>
    </location>
</feature>
<dbReference type="RefSeq" id="YP_007761640.1">
    <property type="nucleotide sequence ID" value="NC_020999.1"/>
</dbReference>
<dbReference type="SUPFAM" id="SSF55658">
    <property type="entry name" value="L9 N-domain-like"/>
    <property type="match status" value="1"/>
</dbReference>
<dbReference type="GO" id="GO:0004523">
    <property type="term" value="F:RNA-DNA hybrid ribonuclease activity"/>
    <property type="evidence" value="ECO:0007669"/>
    <property type="project" value="UniProtKB-EC"/>
</dbReference>
<reference evidence="15 16" key="1">
    <citation type="journal article" date="2013" name="Arch. Virol.">
        <title>Complete nucleotide sequence of rose yellow vein virus, a member of the family Caulimoviridae having a novel genome organization.</title>
        <authorList>
            <person name="Mollov D."/>
            <person name="Lockhart B."/>
            <person name="Zlesak D.C."/>
            <person name="Olszewski N."/>
        </authorList>
    </citation>
    <scope>NUCLEOTIDE SEQUENCE [LARGE SCALE GENOMIC DNA]</scope>
    <source>
        <strain evidence="15 16">RYVV-MN1</strain>
    </source>
</reference>
<accession>I7BE86</accession>
<dbReference type="Proteomes" id="UP000052104">
    <property type="component" value="Segment"/>
</dbReference>
<proteinExistence type="inferred from homology"/>
<keyword evidence="12" id="KW-1035">Host cytoplasm</keyword>
<keyword evidence="10" id="KW-0460">Magnesium</keyword>
<keyword evidence="7" id="KW-0479">Metal-binding</keyword>
<keyword evidence="9" id="KW-0378">Hydrolase</keyword>
<evidence type="ECO:0000313" key="15">
    <source>
        <dbReference type="EMBL" id="AFO54493.1"/>
    </source>
</evidence>
<evidence type="ECO:0000256" key="13">
    <source>
        <dbReference type="ARBA" id="ARBA00030758"/>
    </source>
</evidence>
<evidence type="ECO:0000256" key="6">
    <source>
        <dbReference type="ARBA" id="ARBA00022722"/>
    </source>
</evidence>
<keyword evidence="6" id="KW-0540">Nuclease</keyword>
<sequence length="177" mass="20633">MAIDKKAILDELEHYNVQENFEYGLIQLGYEWMSQNPHYLYNHDRHNSGICEIHRNMHLSRLGTTLKYINHDDDEIRLKAAYGMHLALAGLIESKLVFYVYNKSLKSMKEEMKAINLASSSSSSQLPKSYYAVAIGRNPGIYPTWEECKQEVHGFSNARFQKFSTLEQALEFLEDYR</sequence>
<evidence type="ECO:0000256" key="8">
    <source>
        <dbReference type="ARBA" id="ARBA00022759"/>
    </source>
</evidence>
<dbReference type="EC" id="3.1.26.4" evidence="4"/>
<dbReference type="GeneID" id="15152062"/>
<evidence type="ECO:0000256" key="4">
    <source>
        <dbReference type="ARBA" id="ARBA00012180"/>
    </source>
</evidence>
<dbReference type="InterPro" id="IPR011320">
    <property type="entry name" value="RNase_H1_N"/>
</dbReference>
<keyword evidence="16" id="KW-1185">Reference proteome</keyword>
<comment type="similarity">
    <text evidence="3">Belongs to the caulimoviridae viroplasmin family.</text>
</comment>
<dbReference type="InterPro" id="IPR009027">
    <property type="entry name" value="Ribosomal_bL9/RNase_H1_N"/>
</dbReference>
<dbReference type="GO" id="GO:0030430">
    <property type="term" value="C:host cell cytoplasm"/>
    <property type="evidence" value="ECO:0007669"/>
    <property type="project" value="UniProtKB-SubCell"/>
</dbReference>
<evidence type="ECO:0000256" key="12">
    <source>
        <dbReference type="ARBA" id="ARBA00023200"/>
    </source>
</evidence>
<evidence type="ECO:0000256" key="10">
    <source>
        <dbReference type="ARBA" id="ARBA00022842"/>
    </source>
</evidence>
<dbReference type="GO" id="GO:0046872">
    <property type="term" value="F:metal ion binding"/>
    <property type="evidence" value="ECO:0007669"/>
    <property type="project" value="UniProtKB-KW"/>
</dbReference>
<evidence type="ECO:0000256" key="11">
    <source>
        <dbReference type="ARBA" id="ARBA00022845"/>
    </source>
</evidence>
<dbReference type="Gene3D" id="3.40.970.10">
    <property type="entry name" value="Ribonuclease H1, N-terminal domain"/>
    <property type="match status" value="1"/>
</dbReference>
<comment type="subcellular location">
    <subcellularLocation>
        <location evidence="2">Host cytoplasm</location>
    </subcellularLocation>
</comment>
<evidence type="ECO:0000256" key="2">
    <source>
        <dbReference type="ARBA" id="ARBA00004192"/>
    </source>
</evidence>
<evidence type="ECO:0000256" key="9">
    <source>
        <dbReference type="ARBA" id="ARBA00022801"/>
    </source>
</evidence>
<evidence type="ECO:0000256" key="5">
    <source>
        <dbReference type="ARBA" id="ARBA00017800"/>
    </source>
</evidence>
<dbReference type="InterPro" id="IPR037056">
    <property type="entry name" value="RNase_H1_N_sf"/>
</dbReference>
<dbReference type="OrthoDB" id="27283at10239"/>
<evidence type="ECO:0000256" key="1">
    <source>
        <dbReference type="ARBA" id="ARBA00001946"/>
    </source>
</evidence>
<dbReference type="FunFam" id="3.40.970.10:FF:000001">
    <property type="entry name" value="Ribonuclease H1"/>
    <property type="match status" value="1"/>
</dbReference>
<name>I7BE86_9VIRU</name>
<organism evidence="15 16">
    <name type="scientific">Rose yellow vein virus</name>
    <dbReference type="NCBI Taxonomy" id="1213588"/>
    <lineage>
        <taxon>Viruses</taxon>
        <taxon>Riboviria</taxon>
        <taxon>Pararnavirae</taxon>
        <taxon>Artverviricota</taxon>
        <taxon>Revtraviricetes</taxon>
        <taxon>Ortervirales</taxon>
        <taxon>Caulimoviridae</taxon>
        <taxon>Rosadnavirus</taxon>
        <taxon>Rosadnavirus venarosae</taxon>
    </lineage>
</organism>
<keyword evidence="8" id="KW-0255">Endonuclease</keyword>
<evidence type="ECO:0000256" key="3">
    <source>
        <dbReference type="ARBA" id="ARBA00008884"/>
    </source>
</evidence>